<evidence type="ECO:0000259" key="1">
    <source>
        <dbReference type="Pfam" id="PF03732"/>
    </source>
</evidence>
<evidence type="ECO:0000313" key="4">
    <source>
        <dbReference type="Proteomes" id="UP000663882"/>
    </source>
</evidence>
<dbReference type="InterPro" id="IPR005162">
    <property type="entry name" value="Retrotrans_gag_dom"/>
</dbReference>
<protein>
    <recommendedName>
        <fullName evidence="1">Retrotransposon gag domain-containing protein</fullName>
    </recommendedName>
</protein>
<dbReference type="EMBL" id="CAJNOO010005891">
    <property type="protein sequence ID" value="CAF1433418.1"/>
    <property type="molecule type" value="Genomic_DNA"/>
</dbReference>
<dbReference type="Pfam" id="PF03732">
    <property type="entry name" value="Retrotrans_gag"/>
    <property type="match status" value="1"/>
</dbReference>
<reference evidence="2" key="1">
    <citation type="submission" date="2021-02" db="EMBL/GenBank/DDBJ databases">
        <authorList>
            <person name="Nowell W R."/>
        </authorList>
    </citation>
    <scope>NUCLEOTIDE SEQUENCE</scope>
</reference>
<organism evidence="2 4">
    <name type="scientific">Rotaria sordida</name>
    <dbReference type="NCBI Taxonomy" id="392033"/>
    <lineage>
        <taxon>Eukaryota</taxon>
        <taxon>Metazoa</taxon>
        <taxon>Spiralia</taxon>
        <taxon>Gnathifera</taxon>
        <taxon>Rotifera</taxon>
        <taxon>Eurotatoria</taxon>
        <taxon>Bdelloidea</taxon>
        <taxon>Philodinida</taxon>
        <taxon>Philodinidae</taxon>
        <taxon>Rotaria</taxon>
    </lineage>
</organism>
<name>A0A815NS49_9BILA</name>
<evidence type="ECO:0000313" key="3">
    <source>
        <dbReference type="EMBL" id="CAF4040449.1"/>
    </source>
</evidence>
<dbReference type="Proteomes" id="UP000663882">
    <property type="component" value="Unassembled WGS sequence"/>
</dbReference>
<dbReference type="EMBL" id="CAJOAX010008704">
    <property type="protein sequence ID" value="CAF4040449.1"/>
    <property type="molecule type" value="Genomic_DNA"/>
</dbReference>
<sequence>MYKSNETDGIIRYTSLSKIEQQHLMIDMGHDTIVQKLINFISPPKVCPYRQSSSSSLEKSTNMTVEFYPIVFGFIDQYLFESIPRQVLINQQLKIVDQICLPKKFKDFSELIPGKLETYKFSFENELDYRRLYNTAYFAITMKKSGWDCNRHYEIISSGTMPFFDKLNTAGNYTLSLLPKSILYAAQTIPGVTRYNMSINHQLFDRNQYNLLLHRLLYFAKHRLTTVKIVEYILKTIKYPIKSSKKHSVLYISHEECDYMKEFMLHGFTRIFEENLYVFKPPKYMYEYPTSKMWTQEETKNYFKQALYGFGYGYKLSLKNYVRLYERDKKNLHDETIIEKNIKAKNYSLIVFGSIIRNNKLFSLTIKHYERSRIVLIDGEDDLKHKDRSEYAKWGTYFLREIPDNCDAFIHPSEDVERFLKSIKNITKANDESENQEILEIARGKLIPSAGLWFDNKKNNFKKWADFEIAFRNRYFSATMIHKKFSKLQQRIQLHDEPVTSYIDDVINLCREIDPNISDSIIIQHLMNGVNLDFKNEISRHDSCMNVLNEFLKYAKIEQDLYDTFEKSNQPSTG</sequence>
<proteinExistence type="predicted"/>
<accession>A0A815NS49</accession>
<dbReference type="PANTHER" id="PTHR33223">
    <property type="entry name" value="CCHC-TYPE DOMAIN-CONTAINING PROTEIN"/>
    <property type="match status" value="1"/>
</dbReference>
<dbReference type="AlphaFoldDB" id="A0A815NS49"/>
<feature type="domain" description="Retrotransposon gag" evidence="1">
    <location>
        <begin position="454"/>
        <end position="531"/>
    </location>
</feature>
<dbReference type="Proteomes" id="UP000663823">
    <property type="component" value="Unassembled WGS sequence"/>
</dbReference>
<dbReference type="OrthoDB" id="410397at2759"/>
<comment type="caution">
    <text evidence="2">The sequence shown here is derived from an EMBL/GenBank/DDBJ whole genome shotgun (WGS) entry which is preliminary data.</text>
</comment>
<evidence type="ECO:0000313" key="2">
    <source>
        <dbReference type="EMBL" id="CAF1433418.1"/>
    </source>
</evidence>
<dbReference type="PANTHER" id="PTHR33223:SF6">
    <property type="entry name" value="CCHC-TYPE DOMAIN-CONTAINING PROTEIN"/>
    <property type="match status" value="1"/>
</dbReference>
<gene>
    <name evidence="3" type="ORF">OTI717_LOCUS31102</name>
    <name evidence="2" type="ORF">RFH988_LOCUS36039</name>
</gene>